<dbReference type="SUPFAM" id="SSF63882">
    <property type="entry name" value="MoeA N-terminal region -like"/>
    <property type="match status" value="1"/>
</dbReference>
<dbReference type="SMART" id="SM00852">
    <property type="entry name" value="MoCF_biosynth"/>
    <property type="match status" value="1"/>
</dbReference>
<dbReference type="InterPro" id="IPR038987">
    <property type="entry name" value="MoeA-like"/>
</dbReference>
<accession>A0AAW4J1Q4</accession>
<dbReference type="InterPro" id="IPR036135">
    <property type="entry name" value="MoeA_linker/N_sf"/>
</dbReference>
<dbReference type="NCBIfam" id="NF045515">
    <property type="entry name" value="Glp_gephyrin"/>
    <property type="match status" value="1"/>
</dbReference>
<dbReference type="GO" id="GO:0006777">
    <property type="term" value="P:Mo-molybdopterin cofactor biosynthetic process"/>
    <property type="evidence" value="ECO:0007669"/>
    <property type="project" value="UniProtKB-UniRule"/>
</dbReference>
<evidence type="ECO:0000259" key="14">
    <source>
        <dbReference type="SMART" id="SM00852"/>
    </source>
</evidence>
<evidence type="ECO:0000313" key="16">
    <source>
        <dbReference type="Proteomes" id="UP000668068"/>
    </source>
</evidence>
<evidence type="ECO:0000256" key="10">
    <source>
        <dbReference type="ARBA" id="ARBA00022842"/>
    </source>
</evidence>
<evidence type="ECO:0000256" key="6">
    <source>
        <dbReference type="ARBA" id="ARBA00021108"/>
    </source>
</evidence>
<dbReference type="InterPro" id="IPR036688">
    <property type="entry name" value="MoeA_C_domain_IV_sf"/>
</dbReference>
<dbReference type="InterPro" id="IPR001453">
    <property type="entry name" value="MoaB/Mog_dom"/>
</dbReference>
<dbReference type="EC" id="2.10.1.1" evidence="5 13"/>
<evidence type="ECO:0000256" key="2">
    <source>
        <dbReference type="ARBA" id="ARBA00002901"/>
    </source>
</evidence>
<evidence type="ECO:0000256" key="7">
    <source>
        <dbReference type="ARBA" id="ARBA00022505"/>
    </source>
</evidence>
<evidence type="ECO:0000256" key="12">
    <source>
        <dbReference type="ARBA" id="ARBA00047317"/>
    </source>
</evidence>
<keyword evidence="8 13" id="KW-0808">Transferase</keyword>
<dbReference type="AlphaFoldDB" id="A0AAW4J1Q4"/>
<evidence type="ECO:0000256" key="3">
    <source>
        <dbReference type="ARBA" id="ARBA00005046"/>
    </source>
</evidence>
<evidence type="ECO:0000256" key="8">
    <source>
        <dbReference type="ARBA" id="ARBA00022679"/>
    </source>
</evidence>
<feature type="domain" description="MoaB/Mog" evidence="14">
    <location>
        <begin position="182"/>
        <end position="320"/>
    </location>
</feature>
<sequence>MKKFIALEEALEILNKNTKALKSEVVSIKDSLKRVLYGDVKSKINNPPFNKSVFDGYAFKSEDSKGTSKENPIELKIVDEIFAGDFSEIEIKSGEAIRIMTGAPIPVGADCVLKQEETERHGDLVKIFKEMKVNENISFMGEDIKIGETLIKKGKRLDYADLGIMASSGISEVLVYKKPRVSIISTGDEVCDINSTLKPGKIYDSNLYSLSARIEELGYNVLTMEHVGDNILKIGEAIEKAFEKSDIVFTTGGASVGEKDLMQKVSESIGFEKLFWKIKIKPGSAVVCSKRQEKILISLSGNPNAALTTFELLGKSVLKKLEGEEENINIKREKGVLMDSFNKKSPQRRFLRGNVIYDEKGAKVYITQIKSGNGILSSLLNANCLIEIEKGNEGLNRGEVVNIIKL</sequence>
<dbReference type="Proteomes" id="UP000668068">
    <property type="component" value="Unassembled WGS sequence"/>
</dbReference>
<reference evidence="15" key="1">
    <citation type="submission" date="2020-12" db="EMBL/GenBank/DDBJ databases">
        <title>Comparative genomics of Clostridium perfringens reveals patterns of host-associated phylogenetic clades and virulence factors.</title>
        <authorList>
            <person name="Smith A.H."/>
            <person name="Geier R."/>
        </authorList>
    </citation>
    <scope>NUCLEOTIDE SEQUENCE</scope>
    <source>
        <strain evidence="15">CHD30677R</strain>
    </source>
</reference>
<evidence type="ECO:0000256" key="1">
    <source>
        <dbReference type="ARBA" id="ARBA00001946"/>
    </source>
</evidence>
<dbReference type="GO" id="GO:0046872">
    <property type="term" value="F:metal ion binding"/>
    <property type="evidence" value="ECO:0007669"/>
    <property type="project" value="UniProtKB-UniRule"/>
</dbReference>
<dbReference type="FunFam" id="3.40.980.10:FF:000004">
    <property type="entry name" value="Molybdopterin molybdenumtransferase"/>
    <property type="match status" value="1"/>
</dbReference>
<comment type="function">
    <text evidence="2 13">Catalyzes the insertion of molybdate into adenylated molybdopterin with the concomitant release of AMP.</text>
</comment>
<comment type="caution">
    <text evidence="15">The sequence shown here is derived from an EMBL/GenBank/DDBJ whole genome shotgun (WGS) entry which is preliminary data.</text>
</comment>
<comment type="cofactor">
    <cofactor evidence="1 13">
        <name>Mg(2+)</name>
        <dbReference type="ChEBI" id="CHEBI:18420"/>
    </cofactor>
</comment>
<dbReference type="SUPFAM" id="SSF63867">
    <property type="entry name" value="MoeA C-terminal domain-like"/>
    <property type="match status" value="1"/>
</dbReference>
<dbReference type="RefSeq" id="WP_003478320.1">
    <property type="nucleotide sequence ID" value="NZ_CP184246.1"/>
</dbReference>
<dbReference type="SUPFAM" id="SSF53218">
    <property type="entry name" value="Molybdenum cofactor biosynthesis proteins"/>
    <property type="match status" value="1"/>
</dbReference>
<dbReference type="InterPro" id="IPR036425">
    <property type="entry name" value="MoaB/Mog-like_dom_sf"/>
</dbReference>
<evidence type="ECO:0000256" key="11">
    <source>
        <dbReference type="ARBA" id="ARBA00023150"/>
    </source>
</evidence>
<dbReference type="Pfam" id="PF00994">
    <property type="entry name" value="MoCF_biosynth"/>
    <property type="match status" value="1"/>
</dbReference>
<dbReference type="Gene3D" id="2.40.340.10">
    <property type="entry name" value="MoeA, C-terminal, domain IV"/>
    <property type="match status" value="1"/>
</dbReference>
<dbReference type="Gene3D" id="2.170.190.11">
    <property type="entry name" value="Molybdopterin biosynthesis moea protein, domain 3"/>
    <property type="match status" value="1"/>
</dbReference>
<dbReference type="InterPro" id="IPR005111">
    <property type="entry name" value="MoeA_C_domain_IV"/>
</dbReference>
<dbReference type="PANTHER" id="PTHR10192:SF5">
    <property type="entry name" value="GEPHYRIN"/>
    <property type="match status" value="1"/>
</dbReference>
<dbReference type="CDD" id="cd00887">
    <property type="entry name" value="MoeA"/>
    <property type="match status" value="1"/>
</dbReference>
<keyword evidence="11 13" id="KW-0501">Molybdenum cofactor biosynthesis</keyword>
<comment type="catalytic activity">
    <reaction evidence="12">
        <text>adenylyl-molybdopterin + molybdate = Mo-molybdopterin + AMP + H(+)</text>
        <dbReference type="Rhea" id="RHEA:35047"/>
        <dbReference type="ChEBI" id="CHEBI:15378"/>
        <dbReference type="ChEBI" id="CHEBI:36264"/>
        <dbReference type="ChEBI" id="CHEBI:62727"/>
        <dbReference type="ChEBI" id="CHEBI:71302"/>
        <dbReference type="ChEBI" id="CHEBI:456215"/>
        <dbReference type="EC" id="2.10.1.1"/>
    </reaction>
</comment>
<dbReference type="GO" id="GO:0005829">
    <property type="term" value="C:cytosol"/>
    <property type="evidence" value="ECO:0007669"/>
    <property type="project" value="TreeGrafter"/>
</dbReference>
<dbReference type="GO" id="GO:0061599">
    <property type="term" value="F:molybdopterin molybdotransferase activity"/>
    <property type="evidence" value="ECO:0007669"/>
    <property type="project" value="UniProtKB-UniRule"/>
</dbReference>
<evidence type="ECO:0000313" key="15">
    <source>
        <dbReference type="EMBL" id="MBO3358002.1"/>
    </source>
</evidence>
<dbReference type="Gene3D" id="3.40.980.10">
    <property type="entry name" value="MoaB/Mog-like domain"/>
    <property type="match status" value="1"/>
</dbReference>
<evidence type="ECO:0000256" key="5">
    <source>
        <dbReference type="ARBA" id="ARBA00013269"/>
    </source>
</evidence>
<comment type="similarity">
    <text evidence="4 13">Belongs to the MoeA family.</text>
</comment>
<keyword evidence="9 13" id="KW-0479">Metal-binding</keyword>
<dbReference type="Pfam" id="PF03453">
    <property type="entry name" value="MoeA_N"/>
    <property type="match status" value="1"/>
</dbReference>
<evidence type="ECO:0000256" key="4">
    <source>
        <dbReference type="ARBA" id="ARBA00010763"/>
    </source>
</evidence>
<dbReference type="EMBL" id="JAENQP010000002">
    <property type="protein sequence ID" value="MBO3358002.1"/>
    <property type="molecule type" value="Genomic_DNA"/>
</dbReference>
<organism evidence="15 16">
    <name type="scientific">Clostridium perfringens</name>
    <dbReference type="NCBI Taxonomy" id="1502"/>
    <lineage>
        <taxon>Bacteria</taxon>
        <taxon>Bacillati</taxon>
        <taxon>Bacillota</taxon>
        <taxon>Clostridia</taxon>
        <taxon>Eubacteriales</taxon>
        <taxon>Clostridiaceae</taxon>
        <taxon>Clostridium</taxon>
    </lineage>
</organism>
<dbReference type="FunFam" id="2.170.190.11:FF:000001">
    <property type="entry name" value="Molybdopterin molybdenumtransferase"/>
    <property type="match status" value="1"/>
</dbReference>
<dbReference type="NCBIfam" id="TIGR00177">
    <property type="entry name" value="molyb_syn"/>
    <property type="match status" value="1"/>
</dbReference>
<evidence type="ECO:0000256" key="9">
    <source>
        <dbReference type="ARBA" id="ARBA00022723"/>
    </source>
</evidence>
<keyword evidence="10 13" id="KW-0460">Magnesium</keyword>
<dbReference type="PANTHER" id="PTHR10192">
    <property type="entry name" value="MOLYBDOPTERIN BIOSYNTHESIS PROTEIN"/>
    <property type="match status" value="1"/>
</dbReference>
<protein>
    <recommendedName>
        <fullName evidence="6 13">Molybdopterin molybdenumtransferase</fullName>
        <ecNumber evidence="5 13">2.10.1.1</ecNumber>
    </recommendedName>
</protein>
<name>A0AAW4J1Q4_CLOPF</name>
<dbReference type="Gene3D" id="3.90.105.10">
    <property type="entry name" value="Molybdopterin biosynthesis moea protein, domain 2"/>
    <property type="match status" value="1"/>
</dbReference>
<proteinExistence type="inferred from homology"/>
<comment type="pathway">
    <text evidence="3 13">Cofactor biosynthesis; molybdopterin biosynthesis.</text>
</comment>
<evidence type="ECO:0000256" key="13">
    <source>
        <dbReference type="RuleBase" id="RU365090"/>
    </source>
</evidence>
<keyword evidence="7 13" id="KW-0500">Molybdenum</keyword>
<gene>
    <name evidence="15" type="ORF">JJB47_04315</name>
</gene>
<dbReference type="Pfam" id="PF03454">
    <property type="entry name" value="MoeA_C"/>
    <property type="match status" value="1"/>
</dbReference>
<dbReference type="InterPro" id="IPR005110">
    <property type="entry name" value="MoeA_linker/N"/>
</dbReference>